<name>A0ABW8HE46_9ACTN</name>
<evidence type="ECO:0000256" key="1">
    <source>
        <dbReference type="SAM" id="MobiDB-lite"/>
    </source>
</evidence>
<evidence type="ECO:0000313" key="2">
    <source>
        <dbReference type="EMBL" id="MFJ6038368.1"/>
    </source>
</evidence>
<protein>
    <submittedName>
        <fullName evidence="2">Uncharacterized protein</fullName>
    </submittedName>
</protein>
<organism evidence="2 3">
    <name type="scientific">Streptomyces ardesiacus</name>
    <dbReference type="NCBI Taxonomy" id="285564"/>
    <lineage>
        <taxon>Bacteria</taxon>
        <taxon>Bacillati</taxon>
        <taxon>Actinomycetota</taxon>
        <taxon>Actinomycetes</taxon>
        <taxon>Kitasatosporales</taxon>
        <taxon>Streptomycetaceae</taxon>
        <taxon>Streptomyces</taxon>
    </lineage>
</organism>
<dbReference type="Proteomes" id="UP001617907">
    <property type="component" value="Unassembled WGS sequence"/>
</dbReference>
<keyword evidence="3" id="KW-1185">Reference proteome</keyword>
<feature type="compositionally biased region" description="Basic residues" evidence="1">
    <location>
        <begin position="22"/>
        <end position="31"/>
    </location>
</feature>
<accession>A0ABW8HE46</accession>
<dbReference type="RefSeq" id="WP_234319885.1">
    <property type="nucleotide sequence ID" value="NZ_CBDRFH010000001.1"/>
</dbReference>
<comment type="caution">
    <text evidence="2">The sequence shown here is derived from an EMBL/GenBank/DDBJ whole genome shotgun (WGS) entry which is preliminary data.</text>
</comment>
<sequence length="41" mass="4623">MGGSYGGFMSSWLVTQTPSSRRGPRLPRHRPVQPVPDRQSR</sequence>
<proteinExistence type="predicted"/>
<dbReference type="EMBL" id="JBIVPC010000010">
    <property type="protein sequence ID" value="MFJ6038368.1"/>
    <property type="molecule type" value="Genomic_DNA"/>
</dbReference>
<feature type="region of interest" description="Disordered" evidence="1">
    <location>
        <begin position="1"/>
        <end position="41"/>
    </location>
</feature>
<gene>
    <name evidence="2" type="ORF">ACIQFM_19175</name>
</gene>
<reference evidence="2 3" key="1">
    <citation type="submission" date="2024-10" db="EMBL/GenBank/DDBJ databases">
        <title>The Natural Products Discovery Center: Release of the First 8490 Sequenced Strains for Exploring Actinobacteria Biosynthetic Diversity.</title>
        <authorList>
            <person name="Kalkreuter E."/>
            <person name="Kautsar S.A."/>
            <person name="Yang D."/>
            <person name="Bader C.D."/>
            <person name="Teijaro C.N."/>
            <person name="Fluegel L."/>
            <person name="Davis C.M."/>
            <person name="Simpson J.R."/>
            <person name="Lauterbach L."/>
            <person name="Steele A.D."/>
            <person name="Gui C."/>
            <person name="Meng S."/>
            <person name="Li G."/>
            <person name="Viehrig K."/>
            <person name="Ye F."/>
            <person name="Su P."/>
            <person name="Kiefer A.F."/>
            <person name="Nichols A."/>
            <person name="Cepeda A.J."/>
            <person name="Yan W."/>
            <person name="Fan B."/>
            <person name="Jiang Y."/>
            <person name="Adhikari A."/>
            <person name="Zheng C.-J."/>
            <person name="Schuster L."/>
            <person name="Cowan T.M."/>
            <person name="Smanski M.J."/>
            <person name="Chevrette M.G."/>
            <person name="De Carvalho L.P.S."/>
            <person name="Shen B."/>
        </authorList>
    </citation>
    <scope>NUCLEOTIDE SEQUENCE [LARGE SCALE GENOMIC DNA]</scope>
    <source>
        <strain evidence="2 3">NPDC093086</strain>
    </source>
</reference>
<evidence type="ECO:0000313" key="3">
    <source>
        <dbReference type="Proteomes" id="UP001617907"/>
    </source>
</evidence>